<evidence type="ECO:0000313" key="2">
    <source>
        <dbReference type="Proteomes" id="UP000609121"/>
    </source>
</evidence>
<organism evidence="1 2">
    <name type="scientific">Mangrovicoccus algicola</name>
    <dbReference type="NCBI Taxonomy" id="2771008"/>
    <lineage>
        <taxon>Bacteria</taxon>
        <taxon>Pseudomonadati</taxon>
        <taxon>Pseudomonadota</taxon>
        <taxon>Alphaproteobacteria</taxon>
        <taxon>Rhodobacterales</taxon>
        <taxon>Paracoccaceae</taxon>
        <taxon>Mangrovicoccus</taxon>
    </lineage>
</organism>
<name>A0A8J6YYM2_9RHOB</name>
<keyword evidence="2" id="KW-1185">Reference proteome</keyword>
<dbReference type="Proteomes" id="UP000609121">
    <property type="component" value="Unassembled WGS sequence"/>
</dbReference>
<dbReference type="EMBL" id="JACVXA010000036">
    <property type="protein sequence ID" value="MBE3639019.1"/>
    <property type="molecule type" value="Genomic_DNA"/>
</dbReference>
<accession>A0A8J6YYM2</accession>
<dbReference type="AlphaFoldDB" id="A0A8J6YYM2"/>
<comment type="caution">
    <text evidence="1">The sequence shown here is derived from an EMBL/GenBank/DDBJ whole genome shotgun (WGS) entry which is preliminary data.</text>
</comment>
<sequence>MTDNPHGADVAFIEALAKLLRENDLSDLEVKREYAEDDSLTVRVSRTLAAAP</sequence>
<gene>
    <name evidence="1" type="ORF">ICN82_12480</name>
</gene>
<feature type="non-terminal residue" evidence="1">
    <location>
        <position position="52"/>
    </location>
</feature>
<protein>
    <submittedName>
        <fullName evidence="1">Acetyl-CoA carboxylase, biotin carboxyl carrier protein</fullName>
    </submittedName>
</protein>
<reference evidence="1" key="1">
    <citation type="submission" date="2020-09" db="EMBL/GenBank/DDBJ databases">
        <title>A novel bacterium of genus Mangrovicoccus, isolated from South China Sea.</title>
        <authorList>
            <person name="Huang H."/>
            <person name="Mo K."/>
            <person name="Hu Y."/>
        </authorList>
    </citation>
    <scope>NUCLEOTIDE SEQUENCE</scope>
    <source>
        <strain evidence="1">HB182678</strain>
    </source>
</reference>
<proteinExistence type="predicted"/>
<evidence type="ECO:0000313" key="1">
    <source>
        <dbReference type="EMBL" id="MBE3639019.1"/>
    </source>
</evidence>